<keyword evidence="3" id="KW-1185">Reference proteome</keyword>
<protein>
    <submittedName>
        <fullName evidence="2">Uncharacterized protein</fullName>
    </submittedName>
</protein>
<evidence type="ECO:0000313" key="2">
    <source>
        <dbReference type="EMBL" id="MFB6392577.1"/>
    </source>
</evidence>
<evidence type="ECO:0000256" key="1">
    <source>
        <dbReference type="SAM" id="Coils"/>
    </source>
</evidence>
<proteinExistence type="predicted"/>
<comment type="caution">
    <text evidence="2">The sequence shown here is derived from an EMBL/GenBank/DDBJ whole genome shotgun (WGS) entry which is preliminary data.</text>
</comment>
<organism evidence="2 3">
    <name type="scientific">Polymorphospora lycopeni</name>
    <dbReference type="NCBI Taxonomy" id="3140240"/>
    <lineage>
        <taxon>Bacteria</taxon>
        <taxon>Bacillati</taxon>
        <taxon>Actinomycetota</taxon>
        <taxon>Actinomycetes</taxon>
        <taxon>Micromonosporales</taxon>
        <taxon>Micromonosporaceae</taxon>
        <taxon>Polymorphospora</taxon>
    </lineage>
</organism>
<dbReference type="Proteomes" id="UP001582793">
    <property type="component" value="Unassembled WGS sequence"/>
</dbReference>
<name>A0ABV5CKQ3_9ACTN</name>
<feature type="coiled-coil region" evidence="1">
    <location>
        <begin position="29"/>
        <end position="56"/>
    </location>
</feature>
<evidence type="ECO:0000313" key="3">
    <source>
        <dbReference type="Proteomes" id="UP001582793"/>
    </source>
</evidence>
<dbReference type="RefSeq" id="WP_375733292.1">
    <property type="nucleotide sequence ID" value="NZ_JBCGDC010000011.1"/>
</dbReference>
<dbReference type="EMBL" id="JBCGDC010000011">
    <property type="protein sequence ID" value="MFB6392577.1"/>
    <property type="molecule type" value="Genomic_DNA"/>
</dbReference>
<accession>A0ABV5CKQ3</accession>
<keyword evidence="1" id="KW-0175">Coiled coil</keyword>
<reference evidence="2 3" key="1">
    <citation type="submission" date="2024-04" db="EMBL/GenBank/DDBJ databases">
        <title>Polymorphospora sp. isolated from Baiyangdian Lake in Xiong'an New Area.</title>
        <authorList>
            <person name="Zhang X."/>
            <person name="Liu J."/>
        </authorList>
    </citation>
    <scope>NUCLEOTIDE SEQUENCE [LARGE SCALE GENOMIC DNA]</scope>
    <source>
        <strain evidence="2 3">2-325</strain>
    </source>
</reference>
<sequence>MTSPWEDASYEPWTPTDAENALRWVLRAMHDAARQLADLRNEEVAAKHDFEAAKRRAFFAGDCPKVERGGYTVADREAYIERATVDQRQAYELASAAKEAAQDHLRTLNSQSVVMSALAKNVHATWNVVGAR</sequence>
<gene>
    <name evidence="2" type="ORF">AAFH96_05595</name>
</gene>